<keyword evidence="4" id="KW-0456">Lyase</keyword>
<dbReference type="SUPFAM" id="SSF50621">
    <property type="entry name" value="Alanine racemase C-terminal domain-like"/>
    <property type="match status" value="1"/>
</dbReference>
<gene>
    <name evidence="7" type="ORF">CAPTEDRAFT_172537</name>
</gene>
<dbReference type="EMBL" id="AMQN01001938">
    <property type="status" value="NOT_ANNOTATED_CDS"/>
    <property type="molecule type" value="Genomic_DNA"/>
</dbReference>
<evidence type="ECO:0000256" key="3">
    <source>
        <dbReference type="ARBA" id="ARBA00022898"/>
    </source>
</evidence>
<dbReference type="SUPFAM" id="SSF51419">
    <property type="entry name" value="PLP-binding barrel"/>
    <property type="match status" value="1"/>
</dbReference>
<keyword evidence="2" id="KW-0210">Decarboxylase</keyword>
<proteinExistence type="inferred from homology"/>
<dbReference type="InterPro" id="IPR002986">
    <property type="entry name" value="DAP_deCOOHase_LysA"/>
</dbReference>
<accession>R7U8P9</accession>
<dbReference type="Proteomes" id="UP000014760">
    <property type="component" value="Unassembled WGS sequence"/>
</dbReference>
<evidence type="ECO:0000313" key="8">
    <source>
        <dbReference type="EnsemblMetazoa" id="CapteP172537"/>
    </source>
</evidence>
<evidence type="ECO:0000256" key="2">
    <source>
        <dbReference type="ARBA" id="ARBA00022793"/>
    </source>
</evidence>
<name>R7U8P9_CAPTE</name>
<evidence type="ECO:0000256" key="5">
    <source>
        <dbReference type="PIRSR" id="PIRSR600183-50"/>
    </source>
</evidence>
<dbReference type="Gene3D" id="3.20.20.10">
    <property type="entry name" value="Alanine racemase"/>
    <property type="match status" value="1"/>
</dbReference>
<feature type="active site" description="Proton donor" evidence="5">
    <location>
        <position position="388"/>
    </location>
</feature>
<evidence type="ECO:0000256" key="1">
    <source>
        <dbReference type="ARBA" id="ARBA00001933"/>
    </source>
</evidence>
<dbReference type="Pfam" id="PF02784">
    <property type="entry name" value="Orn_Arg_deC_N"/>
    <property type="match status" value="1"/>
</dbReference>
<dbReference type="Gene3D" id="2.40.37.10">
    <property type="entry name" value="Lyase, Ornithine Decarboxylase, Chain A, domain 1"/>
    <property type="match status" value="1"/>
</dbReference>
<reference evidence="9" key="1">
    <citation type="submission" date="2012-12" db="EMBL/GenBank/DDBJ databases">
        <authorList>
            <person name="Hellsten U."/>
            <person name="Grimwood J."/>
            <person name="Chapman J.A."/>
            <person name="Shapiro H."/>
            <person name="Aerts A."/>
            <person name="Otillar R.P."/>
            <person name="Terry A.Y."/>
            <person name="Boore J.L."/>
            <person name="Simakov O."/>
            <person name="Marletaz F."/>
            <person name="Cho S.-J."/>
            <person name="Edsinger-Gonzales E."/>
            <person name="Havlak P."/>
            <person name="Kuo D.-H."/>
            <person name="Larsson T."/>
            <person name="Lv J."/>
            <person name="Arendt D."/>
            <person name="Savage R."/>
            <person name="Osoegawa K."/>
            <person name="de Jong P."/>
            <person name="Lindberg D.R."/>
            <person name="Seaver E.C."/>
            <person name="Weisblat D.A."/>
            <person name="Putnam N.H."/>
            <person name="Grigoriev I.V."/>
            <person name="Rokhsar D.S."/>
        </authorList>
    </citation>
    <scope>NUCLEOTIDE SEQUENCE</scope>
    <source>
        <strain evidence="9">I ESC-2004</strain>
    </source>
</reference>
<comment type="cofactor">
    <cofactor evidence="1 5">
        <name>pyridoxal 5'-phosphate</name>
        <dbReference type="ChEBI" id="CHEBI:597326"/>
    </cofactor>
</comment>
<dbReference type="STRING" id="283909.R7U8P9"/>
<dbReference type="PANTHER" id="PTHR43727:SF2">
    <property type="entry name" value="GROUP IV DECARBOXYLASE"/>
    <property type="match status" value="1"/>
</dbReference>
<protein>
    <recommendedName>
        <fullName evidence="6">Orn/DAP/Arg decarboxylase 2 N-terminal domain-containing protein</fullName>
    </recommendedName>
</protein>
<evidence type="ECO:0000313" key="9">
    <source>
        <dbReference type="Proteomes" id="UP000014760"/>
    </source>
</evidence>
<dbReference type="AlphaFoldDB" id="R7U8P9"/>
<dbReference type="NCBIfam" id="TIGR01048">
    <property type="entry name" value="lysA"/>
    <property type="match status" value="1"/>
</dbReference>
<dbReference type="OMA" id="HGNAKSP"/>
<dbReference type="HOGENOM" id="CLU_026444_0_0_1"/>
<reference evidence="8" key="3">
    <citation type="submission" date="2015-06" db="UniProtKB">
        <authorList>
            <consortium name="EnsemblMetazoa"/>
        </authorList>
    </citation>
    <scope>IDENTIFICATION</scope>
</reference>
<dbReference type="InterPro" id="IPR029066">
    <property type="entry name" value="PLP-binding_barrel"/>
</dbReference>
<dbReference type="GO" id="GO:0008836">
    <property type="term" value="F:diaminopimelate decarboxylase activity"/>
    <property type="evidence" value="ECO:0007669"/>
    <property type="project" value="InterPro"/>
</dbReference>
<dbReference type="OrthoDB" id="5034579at2759"/>
<dbReference type="InterPro" id="IPR022644">
    <property type="entry name" value="De-COase2_N"/>
</dbReference>
<evidence type="ECO:0000259" key="6">
    <source>
        <dbReference type="Pfam" id="PF02784"/>
    </source>
</evidence>
<dbReference type="PRINTS" id="PR01179">
    <property type="entry name" value="ODADCRBXLASE"/>
</dbReference>
<dbReference type="InterPro" id="IPR009006">
    <property type="entry name" value="Ala_racemase/Decarboxylase_C"/>
</dbReference>
<evidence type="ECO:0000256" key="4">
    <source>
        <dbReference type="ARBA" id="ARBA00023239"/>
    </source>
</evidence>
<dbReference type="GO" id="GO:0009089">
    <property type="term" value="P:lysine biosynthetic process via diaminopimelate"/>
    <property type="evidence" value="ECO:0007669"/>
    <property type="project" value="InterPro"/>
</dbReference>
<sequence>MDSDFTYSPCFSHKNGHLYCDDVTISAIQDGLPSLLEEGLHASPFFLLSVSQIERNVGAYTEAFQQHGTSHRLGYAIKANYSPSLLRRLRTEGVECAVAVSGYEVRLAIDAGFSPSDVILNGNGKQPWEIDSAVKAGCTLNIDSGFDLHHVLLASQKHGLKANVLLRLNPNIDPKVHPYIATGLSCCKFGIEEDQLPAVLRKLQESTEHVQLIGLHCHLGSTIRDTGVMRECIQYMLKKSQELNGMGFQALRYINLGGGLGIDQERHACRTRGPEIQAESDVAAFPTAAHLVNALMTPELKESGLQLILEPGRSLVADAGLLIAKVIGVKANGGQRFIVVDGAMTEVIRPALYQAYHHIELTEEPRCAEVQLGGAAERHPYHVVGPVCESADFLGKDRWLKTPHEGCGVVVFDVGAYCGSMASNYNMRGRPAEVAVKGARWWLTRRPDSYEDIVRPFEDTDAELEPTKDALP</sequence>
<evidence type="ECO:0000313" key="7">
    <source>
        <dbReference type="EMBL" id="ELT99490.1"/>
    </source>
</evidence>
<dbReference type="EnsemblMetazoa" id="CapteT172537">
    <property type="protein sequence ID" value="CapteP172537"/>
    <property type="gene ID" value="CapteG172537"/>
</dbReference>
<dbReference type="EMBL" id="KB306824">
    <property type="protein sequence ID" value="ELT99490.1"/>
    <property type="molecule type" value="Genomic_DNA"/>
</dbReference>
<dbReference type="HAMAP" id="MF_02120">
    <property type="entry name" value="LysA"/>
    <property type="match status" value="1"/>
</dbReference>
<feature type="domain" description="Orn/DAP/Arg decarboxylase 2 N-terminal" evidence="6">
    <location>
        <begin position="51"/>
        <end position="317"/>
    </location>
</feature>
<dbReference type="FunFam" id="3.20.20.10:FF:000003">
    <property type="entry name" value="Diaminopimelate decarboxylase"/>
    <property type="match status" value="1"/>
</dbReference>
<dbReference type="PRINTS" id="PR01181">
    <property type="entry name" value="DAPDCRBXLASE"/>
</dbReference>
<reference evidence="7 9" key="2">
    <citation type="journal article" date="2013" name="Nature">
        <title>Insights into bilaterian evolution from three spiralian genomes.</title>
        <authorList>
            <person name="Simakov O."/>
            <person name="Marletaz F."/>
            <person name="Cho S.J."/>
            <person name="Edsinger-Gonzales E."/>
            <person name="Havlak P."/>
            <person name="Hellsten U."/>
            <person name="Kuo D.H."/>
            <person name="Larsson T."/>
            <person name="Lv J."/>
            <person name="Arendt D."/>
            <person name="Savage R."/>
            <person name="Osoegawa K."/>
            <person name="de Jong P."/>
            <person name="Grimwood J."/>
            <person name="Chapman J.A."/>
            <person name="Shapiro H."/>
            <person name="Aerts A."/>
            <person name="Otillar R.P."/>
            <person name="Terry A.Y."/>
            <person name="Boore J.L."/>
            <person name="Grigoriev I.V."/>
            <person name="Lindberg D.R."/>
            <person name="Seaver E.C."/>
            <person name="Weisblat D.A."/>
            <person name="Putnam N.H."/>
            <person name="Rokhsar D.S."/>
        </authorList>
    </citation>
    <scope>NUCLEOTIDE SEQUENCE</scope>
    <source>
        <strain evidence="7 9">I ESC-2004</strain>
    </source>
</reference>
<dbReference type="InterPro" id="IPR000183">
    <property type="entry name" value="Orn/DAP/Arg_de-COase"/>
</dbReference>
<dbReference type="CDD" id="cd06828">
    <property type="entry name" value="PLPDE_III_DapDC"/>
    <property type="match status" value="1"/>
</dbReference>
<dbReference type="PANTHER" id="PTHR43727">
    <property type="entry name" value="DIAMINOPIMELATE DECARBOXYLASE"/>
    <property type="match status" value="1"/>
</dbReference>
<feature type="modified residue" description="N6-(pyridoxal phosphate)lysine" evidence="5">
    <location>
        <position position="78"/>
    </location>
</feature>
<organism evidence="7">
    <name type="scientific">Capitella teleta</name>
    <name type="common">Polychaete worm</name>
    <dbReference type="NCBI Taxonomy" id="283909"/>
    <lineage>
        <taxon>Eukaryota</taxon>
        <taxon>Metazoa</taxon>
        <taxon>Spiralia</taxon>
        <taxon>Lophotrochozoa</taxon>
        <taxon>Annelida</taxon>
        <taxon>Polychaeta</taxon>
        <taxon>Sedentaria</taxon>
        <taxon>Scolecida</taxon>
        <taxon>Capitellidae</taxon>
        <taxon>Capitella</taxon>
    </lineage>
</organism>
<keyword evidence="9" id="KW-1185">Reference proteome</keyword>
<keyword evidence="3 5" id="KW-0663">Pyridoxal phosphate</keyword>